<dbReference type="GO" id="GO:0051539">
    <property type="term" value="F:4 iron, 4 sulfur cluster binding"/>
    <property type="evidence" value="ECO:0007669"/>
    <property type="project" value="UniProtKB-KW"/>
</dbReference>
<dbReference type="GO" id="GO:0016491">
    <property type="term" value="F:oxidoreductase activity"/>
    <property type="evidence" value="ECO:0007669"/>
    <property type="project" value="UniProtKB-KW"/>
</dbReference>
<accession>A0A934HWB8</accession>
<dbReference type="Gene3D" id="1.10.1060.10">
    <property type="entry name" value="Alpha-helical ferredoxin"/>
    <property type="match status" value="2"/>
</dbReference>
<dbReference type="InterPro" id="IPR036188">
    <property type="entry name" value="FAD/NAD-bd_sf"/>
</dbReference>
<dbReference type="PROSITE" id="PS51379">
    <property type="entry name" value="4FE4S_FER_2"/>
    <property type="match status" value="1"/>
</dbReference>
<gene>
    <name evidence="7" type="ORF">I6U51_07365</name>
</gene>
<feature type="domain" description="4Fe-4S ferredoxin-type" evidence="6">
    <location>
        <begin position="340"/>
        <end position="370"/>
    </location>
</feature>
<dbReference type="PRINTS" id="PR00419">
    <property type="entry name" value="ADXRDTASE"/>
</dbReference>
<dbReference type="Gene3D" id="3.50.50.60">
    <property type="entry name" value="FAD/NAD(P)-binding domain"/>
    <property type="match status" value="1"/>
</dbReference>
<proteinExistence type="predicted"/>
<protein>
    <submittedName>
        <fullName evidence="7">FAD-dependent oxidoreductase</fullName>
    </submittedName>
</protein>
<sequence length="757" mass="86941">MDLDKLLKKGDKCITDAPSACVAACPVHMDVKSFVEEIEKGDFKKAYKVMAKKLPFTRIIGRICDHPCEDVCVRKELGGAINISELEKVTVKLGASTNKRTLAMPRNGKTVAVIGGGVSGITAAYDLDKKGYEVTIYEKKSRLGGRLWDFEGKNLSKELIEEELEVLKKGSIKIELNKEIDEKELSKILKIYDAIYIGTGSWKEDINVDFKTFQVENTSLFAGGKLINKNNSIILSLSSGRRAGISIDRYIQSASITAVRENEGGYETPLKITTDDIELMPAVRKYDSEYSEEDAITEAKRCLKCQCLQCVKACVHLQKYNVTPKKYVRQINHNETIVLGDRYANKMINSCTLCGLCGEICPEGIEMKNIIKETRESMVEREKMPVSAHDFALKDMEFSNSSYFSMIKNQPGYEKVKYVFYPGCQLPASTPEYIEKVYSYLMSNIKDGVGLMLGCCGAPADWAGRQDLMQENIRHIKNSWESMGRPTFILACSSCYSIFEKYTPEINLVSLWETMKNHKIPINNKIKENYVLNVHDACTTRYNEKIHESIRTIASELGYKIEELKFSKEKTKCCGYGGLVYFANKEQSQEFIKDRIKESSRDYLVYCSMCRDLFVSEGKRTFHILDLIYGENLEKVSLRQAPTLSQRHENRALVKINLLKKFWNEEINDFTRVSRLKLIINDNIQKQMEDRLILFEDIEKVIANAQKNRERFLNPETMHYLTRMRIRNVTYWVEYEEKDKELIIHSVYSHRMEVVEE</sequence>
<evidence type="ECO:0000256" key="4">
    <source>
        <dbReference type="ARBA" id="ARBA00023004"/>
    </source>
</evidence>
<dbReference type="GO" id="GO:0005886">
    <property type="term" value="C:plasma membrane"/>
    <property type="evidence" value="ECO:0007669"/>
    <property type="project" value="TreeGrafter"/>
</dbReference>
<keyword evidence="8" id="KW-1185">Reference proteome</keyword>
<evidence type="ECO:0000313" key="8">
    <source>
        <dbReference type="Proteomes" id="UP000622687"/>
    </source>
</evidence>
<keyword evidence="4" id="KW-0408">Iron</keyword>
<keyword evidence="3" id="KW-0560">Oxidoreductase</keyword>
<dbReference type="PANTHER" id="PTHR43255">
    <property type="entry name" value="IRON-SULFUR-BINDING OXIDOREDUCTASE FADF-RELATED-RELATED"/>
    <property type="match status" value="1"/>
</dbReference>
<dbReference type="SUPFAM" id="SSF51905">
    <property type="entry name" value="FAD/NAD(P)-binding domain"/>
    <property type="match status" value="1"/>
</dbReference>
<evidence type="ECO:0000256" key="3">
    <source>
        <dbReference type="ARBA" id="ARBA00023002"/>
    </source>
</evidence>
<dbReference type="AlphaFoldDB" id="A0A934HWB8"/>
<evidence type="ECO:0000256" key="2">
    <source>
        <dbReference type="ARBA" id="ARBA00022723"/>
    </source>
</evidence>
<evidence type="ECO:0000256" key="5">
    <source>
        <dbReference type="ARBA" id="ARBA00023014"/>
    </source>
</evidence>
<dbReference type="RefSeq" id="WP_211142033.1">
    <property type="nucleotide sequence ID" value="NZ_JAEEGB010000007.1"/>
</dbReference>
<keyword evidence="5" id="KW-0411">Iron-sulfur</keyword>
<dbReference type="InterPro" id="IPR004017">
    <property type="entry name" value="Cys_rich_dom"/>
</dbReference>
<dbReference type="Proteomes" id="UP000622687">
    <property type="component" value="Unassembled WGS sequence"/>
</dbReference>
<dbReference type="InterPro" id="IPR028261">
    <property type="entry name" value="DPD_II"/>
</dbReference>
<dbReference type="Pfam" id="PF13534">
    <property type="entry name" value="Fer4_17"/>
    <property type="match status" value="1"/>
</dbReference>
<keyword evidence="1" id="KW-0004">4Fe-4S</keyword>
<dbReference type="Pfam" id="PF13450">
    <property type="entry name" value="NAD_binding_8"/>
    <property type="match status" value="1"/>
</dbReference>
<evidence type="ECO:0000313" key="7">
    <source>
        <dbReference type="EMBL" id="MBI6872529.1"/>
    </source>
</evidence>
<organism evidence="7 8">
    <name type="scientific">Clostridium aciditolerans</name>
    <dbReference type="NCBI Taxonomy" id="339861"/>
    <lineage>
        <taxon>Bacteria</taxon>
        <taxon>Bacillati</taxon>
        <taxon>Bacillota</taxon>
        <taxon>Clostridia</taxon>
        <taxon>Eubacteriales</taxon>
        <taxon>Clostridiaceae</taxon>
        <taxon>Clostridium</taxon>
    </lineage>
</organism>
<dbReference type="Pfam" id="PF14691">
    <property type="entry name" value="Fer4_20"/>
    <property type="match status" value="1"/>
</dbReference>
<name>A0A934HWB8_9CLOT</name>
<dbReference type="PROSITE" id="PS00198">
    <property type="entry name" value="4FE4S_FER_1"/>
    <property type="match status" value="1"/>
</dbReference>
<dbReference type="NCBIfam" id="NF045663">
    <property type="entry name" value="diclust_near_Sec"/>
    <property type="match status" value="1"/>
</dbReference>
<evidence type="ECO:0000259" key="6">
    <source>
        <dbReference type="PROSITE" id="PS51379"/>
    </source>
</evidence>
<dbReference type="InterPro" id="IPR017896">
    <property type="entry name" value="4Fe4S_Fe-S-bd"/>
</dbReference>
<dbReference type="InterPro" id="IPR017900">
    <property type="entry name" value="4Fe4S_Fe_S_CS"/>
</dbReference>
<dbReference type="InterPro" id="IPR009051">
    <property type="entry name" value="Helical_ferredxn"/>
</dbReference>
<dbReference type="PANTHER" id="PTHR43255:SF1">
    <property type="entry name" value="IRON-SULFUR-BINDING OXIDOREDUCTASE FADF-RELATED"/>
    <property type="match status" value="1"/>
</dbReference>
<evidence type="ECO:0000256" key="1">
    <source>
        <dbReference type="ARBA" id="ARBA00022485"/>
    </source>
</evidence>
<keyword evidence="2" id="KW-0479">Metal-binding</keyword>
<comment type="caution">
    <text evidence="7">The sequence shown here is derived from an EMBL/GenBank/DDBJ whole genome shotgun (WGS) entry which is preliminary data.</text>
</comment>
<dbReference type="Pfam" id="PF02754">
    <property type="entry name" value="CCG"/>
    <property type="match status" value="2"/>
</dbReference>
<reference evidence="7" key="1">
    <citation type="submission" date="2020-12" db="EMBL/GenBank/DDBJ databases">
        <title>Clostridium thailandense sp. nov., a novel acetogenic bacterium isolated from peat land soil in Thailand.</title>
        <authorList>
            <person name="Chaikitkaew S."/>
            <person name="Birkeland N.K."/>
        </authorList>
    </citation>
    <scope>NUCLEOTIDE SEQUENCE</scope>
    <source>
        <strain evidence="7">DSM 17425</strain>
    </source>
</reference>
<dbReference type="SUPFAM" id="SSF46548">
    <property type="entry name" value="alpha-helical ferredoxin"/>
    <property type="match status" value="2"/>
</dbReference>
<dbReference type="EMBL" id="JAEEGB010000007">
    <property type="protein sequence ID" value="MBI6872529.1"/>
    <property type="molecule type" value="Genomic_DNA"/>
</dbReference>
<dbReference type="GO" id="GO:0046872">
    <property type="term" value="F:metal ion binding"/>
    <property type="evidence" value="ECO:0007669"/>
    <property type="project" value="UniProtKB-KW"/>
</dbReference>
<dbReference type="InterPro" id="IPR051460">
    <property type="entry name" value="HdrC_iron-sulfur_subunit"/>
</dbReference>